<feature type="transmembrane region" description="Helical" evidence="19">
    <location>
        <begin position="50"/>
        <end position="69"/>
    </location>
</feature>
<feature type="transmembrane region" description="Helical" evidence="19">
    <location>
        <begin position="81"/>
        <end position="98"/>
    </location>
</feature>
<organism evidence="21">
    <name type="scientific">Dermanyssus gallinae</name>
    <dbReference type="NCBI Taxonomy" id="34641"/>
    <lineage>
        <taxon>Eukaryota</taxon>
        <taxon>Metazoa</taxon>
        <taxon>Ecdysozoa</taxon>
        <taxon>Arthropoda</taxon>
        <taxon>Chelicerata</taxon>
        <taxon>Arachnida</taxon>
        <taxon>Acari</taxon>
        <taxon>Parasitiformes</taxon>
        <taxon>Mesostigmata</taxon>
        <taxon>Gamasina</taxon>
        <taxon>Dermanyssoidea</taxon>
        <taxon>Dermanyssidae</taxon>
        <taxon>Dermanyssus</taxon>
    </lineage>
</organism>
<comment type="function">
    <text evidence="1">Core subunit of the mitochondrial membrane respiratory chain NADH dehydrogenase (Complex I) that is believed to belong to the minimal assembly required for catalysis. Complex I functions in the transfer of electrons from NADH to the respiratory chain. The immediate electron acceptor for the enzyme is believed to be ubiquinone.</text>
</comment>
<evidence type="ECO:0000256" key="2">
    <source>
        <dbReference type="ARBA" id="ARBA00004448"/>
    </source>
</evidence>
<feature type="transmembrane region" description="Helical" evidence="19">
    <location>
        <begin position="141"/>
        <end position="157"/>
    </location>
</feature>
<dbReference type="InterPro" id="IPR001750">
    <property type="entry name" value="ND/Mrp_TM"/>
</dbReference>
<keyword evidence="9" id="KW-0999">Mitochondrion inner membrane</keyword>
<keyword evidence="6" id="KW-0813">Transport</keyword>
<feature type="transmembrane region" description="Helical" evidence="19">
    <location>
        <begin position="250"/>
        <end position="268"/>
    </location>
</feature>
<evidence type="ECO:0000256" key="11">
    <source>
        <dbReference type="ARBA" id="ARBA00022982"/>
    </source>
</evidence>
<evidence type="ECO:0000256" key="15">
    <source>
        <dbReference type="ARBA" id="ARBA00023128"/>
    </source>
</evidence>
<evidence type="ECO:0000256" key="7">
    <source>
        <dbReference type="ARBA" id="ARBA00022660"/>
    </source>
</evidence>
<feature type="transmembrane region" description="Helical" evidence="19">
    <location>
        <begin position="280"/>
        <end position="298"/>
    </location>
</feature>
<evidence type="ECO:0000256" key="18">
    <source>
        <dbReference type="ARBA" id="ARBA00049551"/>
    </source>
</evidence>
<name>A0A7U3PYL9_9ACAR</name>
<gene>
    <name evidence="21" type="primary">ND2</name>
</gene>
<dbReference type="RefSeq" id="YP_010046004.1">
    <property type="nucleotide sequence ID" value="NC_054303.1"/>
</dbReference>
<evidence type="ECO:0000256" key="17">
    <source>
        <dbReference type="ARBA" id="ARBA00031028"/>
    </source>
</evidence>
<evidence type="ECO:0000256" key="19">
    <source>
        <dbReference type="SAM" id="Phobius"/>
    </source>
</evidence>
<comment type="subcellular location">
    <subcellularLocation>
        <location evidence="2">Mitochondrion inner membrane</location>
        <topology evidence="2">Multi-pass membrane protein</topology>
    </subcellularLocation>
</comment>
<evidence type="ECO:0000259" key="20">
    <source>
        <dbReference type="Pfam" id="PF00361"/>
    </source>
</evidence>
<feature type="transmembrane region" description="Helical" evidence="19">
    <location>
        <begin position="110"/>
        <end position="129"/>
    </location>
</feature>
<evidence type="ECO:0000256" key="6">
    <source>
        <dbReference type="ARBA" id="ARBA00022448"/>
    </source>
</evidence>
<evidence type="ECO:0000256" key="13">
    <source>
        <dbReference type="ARBA" id="ARBA00023027"/>
    </source>
</evidence>
<feature type="transmembrane region" description="Helical" evidence="19">
    <location>
        <begin position="163"/>
        <end position="181"/>
    </location>
</feature>
<keyword evidence="15 21" id="KW-0496">Mitochondrion</keyword>
<accession>A0A7U3PYL9</accession>
<feature type="transmembrane region" description="Helical" evidence="19">
    <location>
        <begin position="310"/>
        <end position="333"/>
    </location>
</feature>
<dbReference type="GO" id="GO:0008137">
    <property type="term" value="F:NADH dehydrogenase (ubiquinone) activity"/>
    <property type="evidence" value="ECO:0007669"/>
    <property type="project" value="UniProtKB-EC"/>
</dbReference>
<dbReference type="GeneID" id="63655448"/>
<geneLocation type="mitochondrion" evidence="21"/>
<dbReference type="InterPro" id="IPR050175">
    <property type="entry name" value="Complex_I_Subunit_2"/>
</dbReference>
<evidence type="ECO:0000256" key="10">
    <source>
        <dbReference type="ARBA" id="ARBA00022967"/>
    </source>
</evidence>
<feature type="domain" description="NADH:quinone oxidoreductase/Mrp antiporter transmembrane" evidence="20">
    <location>
        <begin position="100"/>
        <end position="289"/>
    </location>
</feature>
<keyword evidence="13" id="KW-0520">NAD</keyword>
<evidence type="ECO:0000313" key="21">
    <source>
        <dbReference type="EMBL" id="QPG86050.1"/>
    </source>
</evidence>
<dbReference type="AlphaFoldDB" id="A0A7U3PYL9"/>
<keyword evidence="8 19" id="KW-0812">Transmembrane</keyword>
<evidence type="ECO:0000256" key="8">
    <source>
        <dbReference type="ARBA" id="ARBA00022692"/>
    </source>
</evidence>
<dbReference type="Pfam" id="PF00361">
    <property type="entry name" value="Proton_antipo_M"/>
    <property type="match status" value="1"/>
</dbReference>
<dbReference type="PANTHER" id="PTHR46552">
    <property type="entry name" value="NADH-UBIQUINONE OXIDOREDUCTASE CHAIN 2"/>
    <property type="match status" value="1"/>
</dbReference>
<feature type="transmembrane region" description="Helical" evidence="19">
    <location>
        <begin position="211"/>
        <end position="229"/>
    </location>
</feature>
<evidence type="ECO:0000256" key="5">
    <source>
        <dbReference type="ARBA" id="ARBA00021008"/>
    </source>
</evidence>
<keyword evidence="7" id="KW-0679">Respiratory chain</keyword>
<reference evidence="21" key="1">
    <citation type="submission" date="2020-09" db="EMBL/GenBank/DDBJ databases">
        <authorList>
            <person name="Ma X.X."/>
            <person name="Chang Q.C."/>
            <person name="Wang C.R."/>
        </authorList>
    </citation>
    <scope>NUCLEOTIDE SEQUENCE</scope>
</reference>
<evidence type="ECO:0000256" key="16">
    <source>
        <dbReference type="ARBA" id="ARBA00023136"/>
    </source>
</evidence>
<evidence type="ECO:0000256" key="4">
    <source>
        <dbReference type="ARBA" id="ARBA00012944"/>
    </source>
</evidence>
<comment type="similarity">
    <text evidence="3">Belongs to the complex I subunit 2 family.</text>
</comment>
<evidence type="ECO:0000256" key="9">
    <source>
        <dbReference type="ARBA" id="ARBA00022792"/>
    </source>
</evidence>
<dbReference type="EC" id="7.1.1.2" evidence="4"/>
<proteinExistence type="inferred from homology"/>
<keyword evidence="16 19" id="KW-0472">Membrane</keyword>
<keyword evidence="11" id="KW-0249">Electron transport</keyword>
<evidence type="ECO:0000256" key="1">
    <source>
        <dbReference type="ARBA" id="ARBA00003257"/>
    </source>
</evidence>
<evidence type="ECO:0000256" key="3">
    <source>
        <dbReference type="ARBA" id="ARBA00007012"/>
    </source>
</evidence>
<keyword evidence="10" id="KW-1278">Translocase</keyword>
<dbReference type="CTD" id="4536"/>
<keyword evidence="14" id="KW-0830">Ubiquinone</keyword>
<dbReference type="GO" id="GO:0005743">
    <property type="term" value="C:mitochondrial inner membrane"/>
    <property type="evidence" value="ECO:0007669"/>
    <property type="project" value="UniProtKB-SubCell"/>
</dbReference>
<sequence length="334" mass="41148">MSSMLMYIFYSIKMILLSDMLIIKFSWIQFISMNTLLFSVFMVFSLGNMFFIWIMIEINLISFLMMMYTGKNISINSMIKYFLIQTIGSLFFLFFSLMHSNILMLEINKIMVVMIMMFKLGIFPFSFWLNDFIEGLEWNNFFIFNIFQKIIPLWIIYKLDFFYMDLFIFMNSIYMMIMMYNQVSIRKLFMYSSYVNMSWIFIFSFQNEWLWMIYYMIYIMMMYMLVELMNLYKMNSIYQLKFLNFKMKMYFMLLMFLMGGLPPFMFMFSKMMSILLFNESFSFIILMIVIMFNMYVYMNLSVYTMMHYNVLFKINMIKLMKMILFFVGIMLFLM</sequence>
<evidence type="ECO:0000256" key="12">
    <source>
        <dbReference type="ARBA" id="ARBA00022989"/>
    </source>
</evidence>
<feature type="transmembrane region" description="Helical" evidence="19">
    <location>
        <begin position="188"/>
        <end position="205"/>
    </location>
</feature>
<evidence type="ECO:0000256" key="14">
    <source>
        <dbReference type="ARBA" id="ARBA00023075"/>
    </source>
</evidence>
<keyword evidence="12 19" id="KW-1133">Transmembrane helix</keyword>
<dbReference type="PANTHER" id="PTHR46552:SF1">
    <property type="entry name" value="NADH-UBIQUINONE OXIDOREDUCTASE CHAIN 2"/>
    <property type="match status" value="1"/>
</dbReference>
<dbReference type="GO" id="GO:0006120">
    <property type="term" value="P:mitochondrial electron transport, NADH to ubiquinone"/>
    <property type="evidence" value="ECO:0007669"/>
    <property type="project" value="TreeGrafter"/>
</dbReference>
<protein>
    <recommendedName>
        <fullName evidence="5">NADH-ubiquinone oxidoreductase chain 2</fullName>
        <ecNumber evidence="4">7.1.1.2</ecNumber>
    </recommendedName>
    <alternativeName>
        <fullName evidence="17">NADH dehydrogenase subunit 2</fullName>
    </alternativeName>
</protein>
<comment type="catalytic activity">
    <reaction evidence="18">
        <text>a ubiquinone + NADH + 5 H(+)(in) = a ubiquinol + NAD(+) + 4 H(+)(out)</text>
        <dbReference type="Rhea" id="RHEA:29091"/>
        <dbReference type="Rhea" id="RHEA-COMP:9565"/>
        <dbReference type="Rhea" id="RHEA-COMP:9566"/>
        <dbReference type="ChEBI" id="CHEBI:15378"/>
        <dbReference type="ChEBI" id="CHEBI:16389"/>
        <dbReference type="ChEBI" id="CHEBI:17976"/>
        <dbReference type="ChEBI" id="CHEBI:57540"/>
        <dbReference type="ChEBI" id="CHEBI:57945"/>
        <dbReference type="EC" id="7.1.1.2"/>
    </reaction>
</comment>
<dbReference type="EMBL" id="MW044618">
    <property type="protein sequence ID" value="QPG86050.1"/>
    <property type="molecule type" value="Genomic_DNA"/>
</dbReference>